<comment type="caution">
    <text evidence="2">The sequence shown here is derived from an EMBL/GenBank/DDBJ whole genome shotgun (WGS) entry which is preliminary data.</text>
</comment>
<feature type="compositionally biased region" description="Polar residues" evidence="1">
    <location>
        <begin position="205"/>
        <end position="215"/>
    </location>
</feature>
<sequence length="413" mass="43166">MGVGLVVDVLARTEVAEDFGAAMAAKLWLLQIESAVTKAELDLLRRQSTTPEDAASPAFTGLTAAKQLPTPSETAQADPFVVPTPAASSTRPPFGSCNNPSGWKSTSTAPNTSAAATSSKARAKSPVFEQQDQLIDDPWKSDDFGPSASGAEDSQEHSRSRSGWQAPPREDTPPKVAKEATPAPRARASASASASKRDAPVRLTRVQSLKYTLTIDSASSELEEATESEEDGDDDEDDGEEDDDYDDDLSYRSDPDGQADGATAATRSSKGEGRGRAGLSTGAATPAVAAAPTSPAKRAAPAPTPSAGHPAQRLRLAAPVVANQPAAAPQSSTQATLLASVFRPVALPSLSPPASLVAYSTLDRVFSRPQIGGPQVAMVSKGWTEQQPQYRSSANFLALDPTLNFYGKTKNDY</sequence>
<feature type="compositionally biased region" description="Basic and acidic residues" evidence="1">
    <location>
        <begin position="168"/>
        <end position="178"/>
    </location>
</feature>
<dbReference type="EMBL" id="BJWK01000011">
    <property type="protein sequence ID" value="GEM10517.1"/>
    <property type="molecule type" value="Genomic_DNA"/>
</dbReference>
<evidence type="ECO:0000313" key="2">
    <source>
        <dbReference type="EMBL" id="GEM10517.1"/>
    </source>
</evidence>
<organism evidence="2 3">
    <name type="scientific">Rhodotorula toruloides</name>
    <name type="common">Yeast</name>
    <name type="synonym">Rhodosporidium toruloides</name>
    <dbReference type="NCBI Taxonomy" id="5286"/>
    <lineage>
        <taxon>Eukaryota</taxon>
        <taxon>Fungi</taxon>
        <taxon>Dikarya</taxon>
        <taxon>Basidiomycota</taxon>
        <taxon>Pucciniomycotina</taxon>
        <taxon>Microbotryomycetes</taxon>
        <taxon>Sporidiobolales</taxon>
        <taxon>Sporidiobolaceae</taxon>
        <taxon>Rhodotorula</taxon>
    </lineage>
</organism>
<feature type="compositionally biased region" description="Acidic residues" evidence="1">
    <location>
        <begin position="221"/>
        <end position="248"/>
    </location>
</feature>
<evidence type="ECO:0000313" key="3">
    <source>
        <dbReference type="Proteomes" id="UP000321518"/>
    </source>
</evidence>
<feature type="compositionally biased region" description="Low complexity" evidence="1">
    <location>
        <begin position="180"/>
        <end position="194"/>
    </location>
</feature>
<feature type="compositionally biased region" description="Low complexity" evidence="1">
    <location>
        <begin position="280"/>
        <end position="307"/>
    </location>
</feature>
<name>A0A511KJG1_RHOTO</name>
<dbReference type="OrthoDB" id="10592090at2759"/>
<dbReference type="AlphaFoldDB" id="A0A511KJG1"/>
<gene>
    <name evidence="2" type="ORF">Rt10032_c11g4534</name>
</gene>
<dbReference type="Proteomes" id="UP000321518">
    <property type="component" value="Unassembled WGS sequence"/>
</dbReference>
<protein>
    <submittedName>
        <fullName evidence="2">Uncharacterized protein</fullName>
    </submittedName>
</protein>
<feature type="region of interest" description="Disordered" evidence="1">
    <location>
        <begin position="69"/>
        <end position="311"/>
    </location>
</feature>
<feature type="compositionally biased region" description="Low complexity" evidence="1">
    <location>
        <begin position="104"/>
        <end position="120"/>
    </location>
</feature>
<accession>A0A511KJG1</accession>
<evidence type="ECO:0000256" key="1">
    <source>
        <dbReference type="SAM" id="MobiDB-lite"/>
    </source>
</evidence>
<feature type="compositionally biased region" description="Polar residues" evidence="1">
    <location>
        <begin position="86"/>
        <end position="103"/>
    </location>
</feature>
<proteinExistence type="predicted"/>
<reference evidence="2 3" key="1">
    <citation type="submission" date="2019-07" db="EMBL/GenBank/DDBJ databases">
        <title>Rhodotorula toruloides NBRC10032 genome sequencing.</title>
        <authorList>
            <person name="Shida Y."/>
            <person name="Takaku H."/>
            <person name="Ogasawara W."/>
            <person name="Mori K."/>
        </authorList>
    </citation>
    <scope>NUCLEOTIDE SEQUENCE [LARGE SCALE GENOMIC DNA]</scope>
    <source>
        <strain evidence="2 3">NBRC10032</strain>
    </source>
</reference>